<organism evidence="1">
    <name type="scientific">human gut metagenome</name>
    <dbReference type="NCBI Taxonomy" id="408170"/>
    <lineage>
        <taxon>unclassified sequences</taxon>
        <taxon>metagenomes</taxon>
        <taxon>organismal metagenomes</taxon>
    </lineage>
</organism>
<protein>
    <submittedName>
        <fullName evidence="1">Uncharacterized protein</fullName>
    </submittedName>
</protein>
<reference evidence="1" key="1">
    <citation type="journal article" date="2013" name="Environ. Microbiol.">
        <title>Microbiota from the distal guts of lean and obese adolescents exhibit partial functional redundancy besides clear differences in community structure.</title>
        <authorList>
            <person name="Ferrer M."/>
            <person name="Ruiz A."/>
            <person name="Lanza F."/>
            <person name="Haange S.B."/>
            <person name="Oberbach A."/>
            <person name="Till H."/>
            <person name="Bargiela R."/>
            <person name="Campoy C."/>
            <person name="Segura M.T."/>
            <person name="Richter M."/>
            <person name="von Bergen M."/>
            <person name="Seifert J."/>
            <person name="Suarez A."/>
        </authorList>
    </citation>
    <scope>NUCLEOTIDE SEQUENCE</scope>
</reference>
<feature type="non-terminal residue" evidence="1">
    <location>
        <position position="205"/>
    </location>
</feature>
<proteinExistence type="predicted"/>
<gene>
    <name evidence="1" type="ORF">LEA_14294</name>
</gene>
<sequence length="205" mass="22504">MTSVTVAFEYHIRYITDHRILDRNRLKGIDSFYLGDGTEVQGALANRYADRRNSTKPAFQYRAIVFNHTEGNSYRLTCTVNGTAGHAIGEFDSRSALVTTPSGSTVTAPVLLCKAAGSTTYTTYTGDWALYDGYIGETGQTEVEMTVRTNPVTVTPTSPKTFSTIYFYGAEPGMKFSLSRQCTLRPDFTGAPGLNTPISFEDVAR</sequence>
<accession>K1SUY3</accession>
<comment type="caution">
    <text evidence="1">The sequence shown here is derived from an EMBL/GenBank/DDBJ whole genome shotgun (WGS) entry which is preliminary data.</text>
</comment>
<dbReference type="EMBL" id="AJWY01009711">
    <property type="protein sequence ID" value="EKC57575.1"/>
    <property type="molecule type" value="Genomic_DNA"/>
</dbReference>
<evidence type="ECO:0000313" key="1">
    <source>
        <dbReference type="EMBL" id="EKC57575.1"/>
    </source>
</evidence>
<name>K1SUY3_9ZZZZ</name>
<dbReference type="AlphaFoldDB" id="K1SUY3"/>